<dbReference type="GO" id="GO:0016151">
    <property type="term" value="F:nickel cation binding"/>
    <property type="evidence" value="ECO:0007669"/>
    <property type="project" value="UniProtKB-UniRule"/>
</dbReference>
<dbReference type="InterPro" id="IPR045865">
    <property type="entry name" value="ACT-like_dom_sf"/>
</dbReference>
<dbReference type="AlphaFoldDB" id="A0A843AGM0"/>
<evidence type="ECO:0000256" key="9">
    <source>
        <dbReference type="HAMAP-Rule" id="MF_00476"/>
    </source>
</evidence>
<evidence type="ECO:0000256" key="2">
    <source>
        <dbReference type="ARBA" id="ARBA00002339"/>
    </source>
</evidence>
<evidence type="ECO:0000313" key="13">
    <source>
        <dbReference type="Proteomes" id="UP000606900"/>
    </source>
</evidence>
<dbReference type="CDD" id="cd22231">
    <property type="entry name" value="RHH_NikR_HicB-like"/>
    <property type="match status" value="1"/>
</dbReference>
<dbReference type="NCBIfam" id="NF002169">
    <property type="entry name" value="PRK01002.1"/>
    <property type="match status" value="1"/>
</dbReference>
<evidence type="ECO:0000259" key="10">
    <source>
        <dbReference type="Pfam" id="PF01402"/>
    </source>
</evidence>
<dbReference type="InterPro" id="IPR027271">
    <property type="entry name" value="Acetolactate_synth/TF_NikR_C"/>
</dbReference>
<dbReference type="SUPFAM" id="SSF47598">
    <property type="entry name" value="Ribbon-helix-helix"/>
    <property type="match status" value="1"/>
</dbReference>
<evidence type="ECO:0000313" key="12">
    <source>
        <dbReference type="EMBL" id="MBF4473919.1"/>
    </source>
</evidence>
<dbReference type="Pfam" id="PF08753">
    <property type="entry name" value="NikR_C"/>
    <property type="match status" value="1"/>
</dbReference>
<keyword evidence="5" id="KW-0479">Metal-binding</keyword>
<evidence type="ECO:0000256" key="6">
    <source>
        <dbReference type="ARBA" id="ARBA00023015"/>
    </source>
</evidence>
<name>A0A843AGM0_METFO</name>
<dbReference type="InterPro" id="IPR050192">
    <property type="entry name" value="CopG/NikR_regulator"/>
</dbReference>
<evidence type="ECO:0000256" key="8">
    <source>
        <dbReference type="ARBA" id="ARBA00023163"/>
    </source>
</evidence>
<feature type="domain" description="Transcription factor NikR nickel binding C-terminal" evidence="11">
    <location>
        <begin position="53"/>
        <end position="128"/>
    </location>
</feature>
<dbReference type="InterPro" id="IPR002145">
    <property type="entry name" value="CopG"/>
</dbReference>
<evidence type="ECO:0000256" key="1">
    <source>
        <dbReference type="ARBA" id="ARBA00001967"/>
    </source>
</evidence>
<dbReference type="Pfam" id="PF01402">
    <property type="entry name" value="RHH_1"/>
    <property type="match status" value="1"/>
</dbReference>
<accession>A0A843AGM0</accession>
<comment type="function">
    <text evidence="2 9">Transcriptional regulator.</text>
</comment>
<dbReference type="InterPro" id="IPR014864">
    <property type="entry name" value="TF_NikR_Ni-bd_C"/>
</dbReference>
<dbReference type="Gene3D" id="1.10.1220.10">
    <property type="entry name" value="Met repressor-like"/>
    <property type="match status" value="1"/>
</dbReference>
<dbReference type="HAMAP" id="MF_00476">
    <property type="entry name" value="NikR"/>
    <property type="match status" value="1"/>
</dbReference>
<dbReference type="NCBIfam" id="NF002815">
    <property type="entry name" value="PRK02967.1"/>
    <property type="match status" value="1"/>
</dbReference>
<dbReference type="InterPro" id="IPR022988">
    <property type="entry name" value="Ni_resp_reg_NikR"/>
</dbReference>
<dbReference type="GO" id="GO:0003677">
    <property type="term" value="F:DNA binding"/>
    <property type="evidence" value="ECO:0007669"/>
    <property type="project" value="UniProtKB-KW"/>
</dbReference>
<evidence type="ECO:0000256" key="5">
    <source>
        <dbReference type="ARBA" id="ARBA00022723"/>
    </source>
</evidence>
<keyword evidence="4" id="KW-0533">Nickel</keyword>
<dbReference type="SUPFAM" id="SSF55021">
    <property type="entry name" value="ACT-like"/>
    <property type="match status" value="1"/>
</dbReference>
<reference evidence="12" key="1">
    <citation type="submission" date="2020-10" db="EMBL/GenBank/DDBJ databases">
        <title>Dehalococcoides mccartyi of a TCE/Cr reducing biochatode.</title>
        <authorList>
            <person name="Matturro B."/>
        </authorList>
    </citation>
    <scope>NUCLEOTIDE SEQUENCE</scope>
    <source>
        <strain evidence="12">Bin2</strain>
    </source>
</reference>
<dbReference type="NCBIfam" id="NF003381">
    <property type="entry name" value="PRK04460.1"/>
    <property type="match status" value="1"/>
</dbReference>
<gene>
    <name evidence="12" type="primary">nikR</name>
    <name evidence="12" type="ORF">ISP06_00400</name>
</gene>
<dbReference type="Proteomes" id="UP000606900">
    <property type="component" value="Unassembled WGS sequence"/>
</dbReference>
<dbReference type="InterPro" id="IPR013321">
    <property type="entry name" value="Arc_rbn_hlx_hlx"/>
</dbReference>
<organism evidence="12 13">
    <name type="scientific">Methanobacterium formicicum</name>
    <dbReference type="NCBI Taxonomy" id="2162"/>
    <lineage>
        <taxon>Archaea</taxon>
        <taxon>Methanobacteriati</taxon>
        <taxon>Methanobacteriota</taxon>
        <taxon>Methanomada group</taxon>
        <taxon>Methanobacteria</taxon>
        <taxon>Methanobacteriales</taxon>
        <taxon>Methanobacteriaceae</taxon>
        <taxon>Methanobacterium</taxon>
    </lineage>
</organism>
<comment type="caution">
    <text evidence="9">Lacks conserved residue(s) required for the propagation of feature annotation.</text>
</comment>
<comment type="cofactor">
    <cofactor evidence="1">
        <name>Ni(2+)</name>
        <dbReference type="ChEBI" id="CHEBI:49786"/>
    </cofactor>
</comment>
<dbReference type="GO" id="GO:0003700">
    <property type="term" value="F:DNA-binding transcription factor activity"/>
    <property type="evidence" value="ECO:0007669"/>
    <property type="project" value="UniProtKB-UniRule"/>
</dbReference>
<evidence type="ECO:0000259" key="11">
    <source>
        <dbReference type="Pfam" id="PF08753"/>
    </source>
</evidence>
<dbReference type="GO" id="GO:0010045">
    <property type="term" value="P:response to nickel cation"/>
    <property type="evidence" value="ECO:0007669"/>
    <property type="project" value="InterPro"/>
</dbReference>
<comment type="caution">
    <text evidence="12">The sequence shown here is derived from an EMBL/GenBank/DDBJ whole genome shotgun (WGS) entry which is preliminary data.</text>
</comment>
<protein>
    <recommendedName>
        <fullName evidence="9">Putative nickel-responsive regulator</fullName>
    </recommendedName>
</protein>
<evidence type="ECO:0000256" key="3">
    <source>
        <dbReference type="ARBA" id="ARBA00008478"/>
    </source>
</evidence>
<evidence type="ECO:0000256" key="4">
    <source>
        <dbReference type="ARBA" id="ARBA00022596"/>
    </source>
</evidence>
<comment type="similarity">
    <text evidence="3 9">Belongs to the transcriptional regulatory CopG/NikR family.</text>
</comment>
<proteinExistence type="inferred from homology"/>
<keyword evidence="6 9" id="KW-0805">Transcription regulation</keyword>
<keyword evidence="7 9" id="KW-0238">DNA-binding</keyword>
<evidence type="ECO:0000256" key="7">
    <source>
        <dbReference type="ARBA" id="ARBA00023125"/>
    </source>
</evidence>
<dbReference type="PANTHER" id="PTHR34719:SF2">
    <property type="entry name" value="NICKEL-RESPONSIVE REGULATOR"/>
    <property type="match status" value="1"/>
</dbReference>
<dbReference type="InterPro" id="IPR010985">
    <property type="entry name" value="Ribbon_hlx_hlx"/>
</dbReference>
<keyword evidence="8 9" id="KW-0804">Transcription</keyword>
<dbReference type="EMBL" id="JADIIL010000003">
    <property type="protein sequence ID" value="MBF4473919.1"/>
    <property type="molecule type" value="Genomic_DNA"/>
</dbReference>
<dbReference type="PANTHER" id="PTHR34719">
    <property type="entry name" value="NICKEL-RESPONSIVE REGULATOR"/>
    <property type="match status" value="1"/>
</dbReference>
<dbReference type="Gene3D" id="3.30.70.1150">
    <property type="entry name" value="ACT-like. Chain A, domain 2"/>
    <property type="match status" value="1"/>
</dbReference>
<feature type="domain" description="Ribbon-helix-helix protein CopG" evidence="10">
    <location>
        <begin position="1"/>
        <end position="42"/>
    </location>
</feature>
<sequence length="134" mass="15635">MRISMSLSSKLLKEFDEILKDRGYNSRSKGIRDALNDYILRYQWMNEMEGERIGIIAAIYDNHFVGVMEDLTSVQHDYREYINATMHIPLSEKQCLEVIVVKGDANNIRELTEKIMRLRGVEHVRLTSTGIKEK</sequence>